<evidence type="ECO:0000313" key="2">
    <source>
        <dbReference type="Proteomes" id="UP000799118"/>
    </source>
</evidence>
<evidence type="ECO:0000313" key="1">
    <source>
        <dbReference type="EMBL" id="KAE9402203.1"/>
    </source>
</evidence>
<proteinExistence type="predicted"/>
<accession>A0A6A4HWE4</accession>
<dbReference type="AlphaFoldDB" id="A0A6A4HWE4"/>
<sequence length="137" mass="15233">MPSSSKFAFSTADLTILQKRAARASDPLAPCASSILKIIGSSKASHDCTKPLISTVFKFGVQKIKKNIQLDREYIETEMIQWKGDEAELVLQVESHMISLIENPKALRLTGAFSLHVKRTIRALPLKAYLALSKVEY</sequence>
<protein>
    <submittedName>
        <fullName evidence="1">Uncharacterized protein</fullName>
    </submittedName>
</protein>
<dbReference type="Proteomes" id="UP000799118">
    <property type="component" value="Unassembled WGS sequence"/>
</dbReference>
<organism evidence="1 2">
    <name type="scientific">Gymnopus androsaceus JB14</name>
    <dbReference type="NCBI Taxonomy" id="1447944"/>
    <lineage>
        <taxon>Eukaryota</taxon>
        <taxon>Fungi</taxon>
        <taxon>Dikarya</taxon>
        <taxon>Basidiomycota</taxon>
        <taxon>Agaricomycotina</taxon>
        <taxon>Agaricomycetes</taxon>
        <taxon>Agaricomycetidae</taxon>
        <taxon>Agaricales</taxon>
        <taxon>Marasmiineae</taxon>
        <taxon>Omphalotaceae</taxon>
        <taxon>Gymnopus</taxon>
    </lineage>
</organism>
<reference evidence="1" key="1">
    <citation type="journal article" date="2019" name="Environ. Microbiol.">
        <title>Fungal ecological strategies reflected in gene transcription - a case study of two litter decomposers.</title>
        <authorList>
            <person name="Barbi F."/>
            <person name="Kohler A."/>
            <person name="Barry K."/>
            <person name="Baskaran P."/>
            <person name="Daum C."/>
            <person name="Fauchery L."/>
            <person name="Ihrmark K."/>
            <person name="Kuo A."/>
            <person name="LaButti K."/>
            <person name="Lipzen A."/>
            <person name="Morin E."/>
            <person name="Grigoriev I.V."/>
            <person name="Henrissat B."/>
            <person name="Lindahl B."/>
            <person name="Martin F."/>
        </authorList>
    </citation>
    <scope>NUCLEOTIDE SEQUENCE</scope>
    <source>
        <strain evidence="1">JB14</strain>
    </source>
</reference>
<keyword evidence="2" id="KW-1185">Reference proteome</keyword>
<gene>
    <name evidence="1" type="ORF">BT96DRAFT_974422</name>
</gene>
<name>A0A6A4HWE4_9AGAR</name>
<dbReference type="EMBL" id="ML769437">
    <property type="protein sequence ID" value="KAE9402203.1"/>
    <property type="molecule type" value="Genomic_DNA"/>
</dbReference>